<evidence type="ECO:0000256" key="3">
    <source>
        <dbReference type="ARBA" id="ARBA00008919"/>
    </source>
</evidence>
<organism evidence="15 16">
    <name type="scientific">Parnassius mnemosyne</name>
    <name type="common">clouded apollo</name>
    <dbReference type="NCBI Taxonomy" id="213953"/>
    <lineage>
        <taxon>Eukaryota</taxon>
        <taxon>Metazoa</taxon>
        <taxon>Ecdysozoa</taxon>
        <taxon>Arthropoda</taxon>
        <taxon>Hexapoda</taxon>
        <taxon>Insecta</taxon>
        <taxon>Pterygota</taxon>
        <taxon>Neoptera</taxon>
        <taxon>Endopterygota</taxon>
        <taxon>Lepidoptera</taxon>
        <taxon>Glossata</taxon>
        <taxon>Ditrysia</taxon>
        <taxon>Papilionoidea</taxon>
        <taxon>Papilionidae</taxon>
        <taxon>Parnassiinae</taxon>
        <taxon>Parnassini</taxon>
        <taxon>Parnassius</taxon>
        <taxon>Driopa</taxon>
    </lineage>
</organism>
<keyword evidence="8 12" id="KW-1133">Transmembrane helix</keyword>
<dbReference type="Proteomes" id="UP001314205">
    <property type="component" value="Unassembled WGS sequence"/>
</dbReference>
<keyword evidence="9 12" id="KW-0333">Golgi apparatus</keyword>
<evidence type="ECO:0000256" key="2">
    <source>
        <dbReference type="ARBA" id="ARBA00004922"/>
    </source>
</evidence>
<evidence type="ECO:0000256" key="5">
    <source>
        <dbReference type="ARBA" id="ARBA00022679"/>
    </source>
</evidence>
<dbReference type="PANTHER" id="PTHR48438">
    <property type="entry name" value="ALPHA-(1,3)-FUCOSYLTRANSFERASE C-RELATED"/>
    <property type="match status" value="1"/>
</dbReference>
<dbReference type="InterPro" id="IPR038577">
    <property type="entry name" value="GT10-like_C_sf"/>
</dbReference>
<sequence length="417" mass="49640">MKILKSRNIVSHLSNAVVVKKCVYFTVILSILSTGFILNLMINESQPMYKDHHVKFPTDLKYILFWRLETNRKGYYFKKLPDLLEGQAMFINQKCKYINCFITYNNSILHGNSKNFDAVVFNIKEIFDVKREEIELTRSPEQKYIFNSMDSAAIFPVCFPYLDNFFNLTWTYRFDSDIPQPFFDIYDYNNNLVGPKQQMNWIIDMKHTNRYKNVIHNKTKAVAWIVNKCRSRRKHFQLVTDIGRELNSYNYSLDLYGKCGGTKCPGDNILSCYEIIEKSYYFQLVLEDTTSEDHVTERMGRAMMQTAIPIVQGGLEYASYLPPGSYINMKNLTIKELGAIIDYLIHNPKYYAYFFDWKSYYYYTIRPKDYVCDLCAYLNEDIGHSKKTYKKFRKWWNSAFHKHCQQKRLFDLFIDFQ</sequence>
<dbReference type="Pfam" id="PF17039">
    <property type="entry name" value="Glyco_tran_10_N"/>
    <property type="match status" value="1"/>
</dbReference>
<accession>A0AAV1L3T4</accession>
<evidence type="ECO:0000256" key="12">
    <source>
        <dbReference type="RuleBase" id="RU003832"/>
    </source>
</evidence>
<dbReference type="InterPro" id="IPR031481">
    <property type="entry name" value="Glyco_tran_10_N"/>
</dbReference>
<evidence type="ECO:0000256" key="7">
    <source>
        <dbReference type="ARBA" id="ARBA00022968"/>
    </source>
</evidence>
<evidence type="ECO:0000256" key="10">
    <source>
        <dbReference type="ARBA" id="ARBA00023136"/>
    </source>
</evidence>
<dbReference type="Gene3D" id="3.40.50.11660">
    <property type="entry name" value="Glycosyl transferase family 10, C-terminal domain"/>
    <property type="match status" value="1"/>
</dbReference>
<dbReference type="EMBL" id="CAVLGL010000083">
    <property type="protein sequence ID" value="CAK1589039.1"/>
    <property type="molecule type" value="Genomic_DNA"/>
</dbReference>
<keyword evidence="6 12" id="KW-0812">Transmembrane</keyword>
<gene>
    <name evidence="15" type="ORF">PARMNEM_LOCUS9596</name>
</gene>
<dbReference type="GO" id="GO:0008417">
    <property type="term" value="F:fucosyltransferase activity"/>
    <property type="evidence" value="ECO:0007669"/>
    <property type="project" value="InterPro"/>
</dbReference>
<reference evidence="15 16" key="1">
    <citation type="submission" date="2023-11" db="EMBL/GenBank/DDBJ databases">
        <authorList>
            <person name="Hedman E."/>
            <person name="Englund M."/>
            <person name="Stromberg M."/>
            <person name="Nyberg Akerstrom W."/>
            <person name="Nylinder S."/>
            <person name="Jareborg N."/>
            <person name="Kallberg Y."/>
            <person name="Kronander E."/>
        </authorList>
    </citation>
    <scope>NUCLEOTIDE SEQUENCE [LARGE SCALE GENOMIC DNA]</scope>
</reference>
<evidence type="ECO:0000313" key="15">
    <source>
        <dbReference type="EMBL" id="CAK1589039.1"/>
    </source>
</evidence>
<dbReference type="PANTHER" id="PTHR48438:SF1">
    <property type="entry name" value="ALPHA-(1,3)-FUCOSYLTRANSFERASE C-RELATED"/>
    <property type="match status" value="1"/>
</dbReference>
<feature type="domain" description="Fucosyltransferase C-terminal" evidence="13">
    <location>
        <begin position="216"/>
        <end position="395"/>
    </location>
</feature>
<dbReference type="Pfam" id="PF00852">
    <property type="entry name" value="Glyco_transf_10"/>
    <property type="match status" value="1"/>
</dbReference>
<comment type="pathway">
    <text evidence="2">Protein modification; protein glycosylation.</text>
</comment>
<evidence type="ECO:0000256" key="6">
    <source>
        <dbReference type="ARBA" id="ARBA00022692"/>
    </source>
</evidence>
<evidence type="ECO:0000256" key="8">
    <source>
        <dbReference type="ARBA" id="ARBA00022989"/>
    </source>
</evidence>
<comment type="subcellular location">
    <subcellularLocation>
        <location evidence="1 12">Golgi apparatus</location>
        <location evidence="1 12">Golgi stack membrane</location>
        <topology evidence="1 12">Single-pass type II membrane protein</topology>
    </subcellularLocation>
</comment>
<comment type="caution">
    <text evidence="15">The sequence shown here is derived from an EMBL/GenBank/DDBJ whole genome shotgun (WGS) entry which is preliminary data.</text>
</comment>
<keyword evidence="11" id="KW-0325">Glycoprotein</keyword>
<keyword evidence="4 12" id="KW-0328">Glycosyltransferase</keyword>
<feature type="domain" description="Fucosyltransferase N-terminal" evidence="14">
    <location>
        <begin position="61"/>
        <end position="182"/>
    </location>
</feature>
<keyword evidence="10 12" id="KW-0472">Membrane</keyword>
<evidence type="ECO:0000256" key="11">
    <source>
        <dbReference type="ARBA" id="ARBA00023180"/>
    </source>
</evidence>
<evidence type="ECO:0000256" key="9">
    <source>
        <dbReference type="ARBA" id="ARBA00023034"/>
    </source>
</evidence>
<evidence type="ECO:0000259" key="14">
    <source>
        <dbReference type="Pfam" id="PF17039"/>
    </source>
</evidence>
<evidence type="ECO:0000259" key="13">
    <source>
        <dbReference type="Pfam" id="PF00852"/>
    </source>
</evidence>
<protein>
    <recommendedName>
        <fullName evidence="12">Fucosyltransferase</fullName>
        <ecNumber evidence="12">2.4.1.-</ecNumber>
    </recommendedName>
</protein>
<keyword evidence="7" id="KW-0735">Signal-anchor</keyword>
<evidence type="ECO:0000313" key="16">
    <source>
        <dbReference type="Proteomes" id="UP001314205"/>
    </source>
</evidence>
<keyword evidence="5 12" id="KW-0808">Transferase</keyword>
<feature type="transmembrane region" description="Helical" evidence="12">
    <location>
        <begin position="21"/>
        <end position="42"/>
    </location>
</feature>
<evidence type="ECO:0000256" key="1">
    <source>
        <dbReference type="ARBA" id="ARBA00004447"/>
    </source>
</evidence>
<dbReference type="InterPro" id="IPR055270">
    <property type="entry name" value="Glyco_tran_10_C"/>
</dbReference>
<dbReference type="AlphaFoldDB" id="A0AAV1L3T4"/>
<dbReference type="SUPFAM" id="SSF53756">
    <property type="entry name" value="UDP-Glycosyltransferase/glycogen phosphorylase"/>
    <property type="match status" value="1"/>
</dbReference>
<keyword evidence="16" id="KW-1185">Reference proteome</keyword>
<name>A0AAV1L3T4_9NEOP</name>
<dbReference type="InterPro" id="IPR001503">
    <property type="entry name" value="Glyco_trans_10"/>
</dbReference>
<dbReference type="EC" id="2.4.1.-" evidence="12"/>
<proteinExistence type="inferred from homology"/>
<evidence type="ECO:0000256" key="4">
    <source>
        <dbReference type="ARBA" id="ARBA00022676"/>
    </source>
</evidence>
<dbReference type="GO" id="GO:0032580">
    <property type="term" value="C:Golgi cisterna membrane"/>
    <property type="evidence" value="ECO:0007669"/>
    <property type="project" value="UniProtKB-SubCell"/>
</dbReference>
<comment type="similarity">
    <text evidence="3 12">Belongs to the glycosyltransferase 10 family.</text>
</comment>